<name>A0ABP5TC75_9PSEU</name>
<sequence>MNARIDLAISAGLAEHTPAPTPDEPERSERARRLAAVLAPLTAVHLRLCGRTAEQRR</sequence>
<accession>A0ABP5TC75</accession>
<comment type="caution">
    <text evidence="2">The sequence shown here is derived from an EMBL/GenBank/DDBJ whole genome shotgun (WGS) entry which is preliminary data.</text>
</comment>
<reference evidence="3" key="1">
    <citation type="journal article" date="2019" name="Int. J. Syst. Evol. Microbiol.">
        <title>The Global Catalogue of Microorganisms (GCM) 10K type strain sequencing project: providing services to taxonomists for standard genome sequencing and annotation.</title>
        <authorList>
            <consortium name="The Broad Institute Genomics Platform"/>
            <consortium name="The Broad Institute Genome Sequencing Center for Infectious Disease"/>
            <person name="Wu L."/>
            <person name="Ma J."/>
        </authorList>
    </citation>
    <scope>NUCLEOTIDE SEQUENCE [LARGE SCALE GENOMIC DNA]</scope>
    <source>
        <strain evidence="3">JCM 16221</strain>
    </source>
</reference>
<dbReference type="RefSeq" id="WP_344131077.1">
    <property type="nucleotide sequence ID" value="NZ_BAAARA010000008.1"/>
</dbReference>
<dbReference type="EMBL" id="BAAARA010000008">
    <property type="protein sequence ID" value="GAA2348168.1"/>
    <property type="molecule type" value="Genomic_DNA"/>
</dbReference>
<evidence type="ECO:0000256" key="1">
    <source>
        <dbReference type="SAM" id="MobiDB-lite"/>
    </source>
</evidence>
<feature type="region of interest" description="Disordered" evidence="1">
    <location>
        <begin position="9"/>
        <end position="30"/>
    </location>
</feature>
<evidence type="ECO:0000313" key="2">
    <source>
        <dbReference type="EMBL" id="GAA2348168.1"/>
    </source>
</evidence>
<organism evidence="2 3">
    <name type="scientific">Saccharopolyspora halophila</name>
    <dbReference type="NCBI Taxonomy" id="405551"/>
    <lineage>
        <taxon>Bacteria</taxon>
        <taxon>Bacillati</taxon>
        <taxon>Actinomycetota</taxon>
        <taxon>Actinomycetes</taxon>
        <taxon>Pseudonocardiales</taxon>
        <taxon>Pseudonocardiaceae</taxon>
        <taxon>Saccharopolyspora</taxon>
    </lineage>
</organism>
<keyword evidence="3" id="KW-1185">Reference proteome</keyword>
<proteinExistence type="predicted"/>
<protein>
    <submittedName>
        <fullName evidence="2">Uncharacterized protein</fullName>
    </submittedName>
</protein>
<gene>
    <name evidence="2" type="ORF">GCM10009854_26820</name>
</gene>
<evidence type="ECO:0000313" key="3">
    <source>
        <dbReference type="Proteomes" id="UP001501218"/>
    </source>
</evidence>
<dbReference type="Proteomes" id="UP001501218">
    <property type="component" value="Unassembled WGS sequence"/>
</dbReference>